<keyword evidence="6 8" id="KW-1133">Transmembrane helix</keyword>
<reference evidence="10" key="1">
    <citation type="submission" date="2021-05" db="EMBL/GenBank/DDBJ databases">
        <authorList>
            <person name="Alioto T."/>
            <person name="Alioto T."/>
            <person name="Gomez Garrido J."/>
        </authorList>
    </citation>
    <scope>NUCLEOTIDE SEQUENCE</scope>
</reference>
<dbReference type="EMBL" id="HBUF01086880">
    <property type="protein sequence ID" value="CAG6634556.1"/>
    <property type="molecule type" value="Transcribed_RNA"/>
</dbReference>
<evidence type="ECO:0000256" key="8">
    <source>
        <dbReference type="SAM" id="Phobius"/>
    </source>
</evidence>
<dbReference type="GO" id="GO:0016020">
    <property type="term" value="C:membrane"/>
    <property type="evidence" value="ECO:0007669"/>
    <property type="project" value="UniProtKB-SubCell"/>
</dbReference>
<keyword evidence="4 8" id="KW-0812">Transmembrane</keyword>
<organism evidence="10">
    <name type="scientific">Cacopsylla melanoneura</name>
    <dbReference type="NCBI Taxonomy" id="428564"/>
    <lineage>
        <taxon>Eukaryota</taxon>
        <taxon>Metazoa</taxon>
        <taxon>Ecdysozoa</taxon>
        <taxon>Arthropoda</taxon>
        <taxon>Hexapoda</taxon>
        <taxon>Insecta</taxon>
        <taxon>Pterygota</taxon>
        <taxon>Neoptera</taxon>
        <taxon>Paraneoptera</taxon>
        <taxon>Hemiptera</taxon>
        <taxon>Sternorrhyncha</taxon>
        <taxon>Psylloidea</taxon>
        <taxon>Psyllidae</taxon>
        <taxon>Psyllinae</taxon>
        <taxon>Cacopsylla</taxon>
    </lineage>
</organism>
<evidence type="ECO:0000256" key="2">
    <source>
        <dbReference type="ARBA" id="ARBA00009045"/>
    </source>
</evidence>
<evidence type="ECO:0000259" key="9">
    <source>
        <dbReference type="Pfam" id="PF01694"/>
    </source>
</evidence>
<feature type="transmembrane region" description="Helical" evidence="8">
    <location>
        <begin position="106"/>
        <end position="126"/>
    </location>
</feature>
<dbReference type="GO" id="GO:0006508">
    <property type="term" value="P:proteolysis"/>
    <property type="evidence" value="ECO:0007669"/>
    <property type="project" value="UniProtKB-KW"/>
</dbReference>
<evidence type="ECO:0000313" key="10">
    <source>
        <dbReference type="EMBL" id="CAG6675941.1"/>
    </source>
</evidence>
<dbReference type="EMBL" id="HBUF01238222">
    <property type="protein sequence ID" value="CAG6675941.1"/>
    <property type="molecule type" value="Transcribed_RNA"/>
</dbReference>
<comment type="subcellular location">
    <subcellularLocation>
        <location evidence="1">Membrane</location>
        <topology evidence="1">Multi-pass membrane protein</topology>
    </subcellularLocation>
</comment>
<dbReference type="PANTHER" id="PTHR43066">
    <property type="entry name" value="RHOMBOID-RELATED PROTEIN"/>
    <property type="match status" value="1"/>
</dbReference>
<dbReference type="FunFam" id="1.20.1540.10:FF:000008">
    <property type="entry name" value="RHOMBOID-like protein 13"/>
    <property type="match status" value="1"/>
</dbReference>
<dbReference type="EMBL" id="HBUF01086882">
    <property type="protein sequence ID" value="CAG6634558.1"/>
    <property type="molecule type" value="Transcribed_RNA"/>
</dbReference>
<dbReference type="Pfam" id="PF01694">
    <property type="entry name" value="Rhomboid"/>
    <property type="match status" value="1"/>
</dbReference>
<evidence type="ECO:0000256" key="3">
    <source>
        <dbReference type="ARBA" id="ARBA00022670"/>
    </source>
</evidence>
<dbReference type="GO" id="GO:0004252">
    <property type="term" value="F:serine-type endopeptidase activity"/>
    <property type="evidence" value="ECO:0007669"/>
    <property type="project" value="InterPro"/>
</dbReference>
<evidence type="ECO:0000256" key="7">
    <source>
        <dbReference type="ARBA" id="ARBA00023136"/>
    </source>
</evidence>
<evidence type="ECO:0000256" key="5">
    <source>
        <dbReference type="ARBA" id="ARBA00022801"/>
    </source>
</evidence>
<dbReference type="SUPFAM" id="SSF144091">
    <property type="entry name" value="Rhomboid-like"/>
    <property type="match status" value="1"/>
</dbReference>
<evidence type="ECO:0000256" key="4">
    <source>
        <dbReference type="ARBA" id="ARBA00022692"/>
    </source>
</evidence>
<dbReference type="InterPro" id="IPR035952">
    <property type="entry name" value="Rhomboid-like_sf"/>
</dbReference>
<dbReference type="EMBL" id="HBUF01086881">
    <property type="protein sequence ID" value="CAG6634557.1"/>
    <property type="molecule type" value="Transcribed_RNA"/>
</dbReference>
<dbReference type="EMBL" id="HBUF01574893">
    <property type="protein sequence ID" value="CAG6767938.1"/>
    <property type="molecule type" value="Transcribed_RNA"/>
</dbReference>
<dbReference type="EMBL" id="HBUF01238221">
    <property type="protein sequence ID" value="CAG6675940.1"/>
    <property type="molecule type" value="Transcribed_RNA"/>
</dbReference>
<accession>A0A8D8SZ85</accession>
<dbReference type="EMBL" id="HBUF01574891">
    <property type="protein sequence ID" value="CAG6767936.1"/>
    <property type="molecule type" value="Transcribed_RNA"/>
</dbReference>
<feature type="domain" description="Peptidase S54 rhomboid" evidence="9">
    <location>
        <begin position="65"/>
        <end position="208"/>
    </location>
</feature>
<dbReference type="InterPro" id="IPR022764">
    <property type="entry name" value="Peptidase_S54_rhomboid_dom"/>
</dbReference>
<keyword evidence="5" id="KW-0378">Hydrolase</keyword>
<dbReference type="Gene3D" id="1.20.1540.10">
    <property type="entry name" value="Rhomboid-like"/>
    <property type="match status" value="1"/>
</dbReference>
<dbReference type="AlphaFoldDB" id="A0A8D8SZ85"/>
<keyword evidence="3" id="KW-0645">Protease</keyword>
<name>A0A8D8SZ85_9HEMI</name>
<comment type="similarity">
    <text evidence="2">Belongs to the peptidase S54 family.</text>
</comment>
<evidence type="ECO:0000256" key="1">
    <source>
        <dbReference type="ARBA" id="ARBA00004141"/>
    </source>
</evidence>
<dbReference type="EMBL" id="HBUF01574892">
    <property type="protein sequence ID" value="CAG6767937.1"/>
    <property type="molecule type" value="Transcribed_RNA"/>
</dbReference>
<dbReference type="PANTHER" id="PTHR43066:SF1">
    <property type="entry name" value="RHOMBOID PROTEIN 2"/>
    <property type="match status" value="1"/>
</dbReference>
<proteinExistence type="inferred from homology"/>
<keyword evidence="7 8" id="KW-0472">Membrane</keyword>
<feature type="transmembrane region" description="Helical" evidence="8">
    <location>
        <begin position="138"/>
        <end position="156"/>
    </location>
</feature>
<protein>
    <submittedName>
        <fullName evidence="10">Rhomboid-related protein 4</fullName>
    </submittedName>
</protein>
<evidence type="ECO:0000256" key="6">
    <source>
        <dbReference type="ARBA" id="ARBA00022989"/>
    </source>
</evidence>
<sequence length="237" mass="26846">MARPRTYELGLILLLVQILHLGADSIPPVTLGLVLIHTLLYMNIIAKPWSALDVCISAKTVWQDKEWKRIILSAFEHGDDMHLYYNMVSLILKGRLLERIFGPIKFIALILFLTIFTSIYYVVLSYGMSVLTNDPTELTHCAIGFSAVLFAMKTILTRQNPDTYQSILNVEVKATYAPWFELFIIHVLVPNASFKGHLSGILVGLTYTDTPIGWALDYVVDQLYNVSQHDRIDTGEK</sequence>